<dbReference type="RefSeq" id="WP_375792186.1">
    <property type="nucleotide sequence ID" value="NZ_JACHDE010000026.1"/>
</dbReference>
<dbReference type="EMBL" id="JACHDE010000026">
    <property type="protein sequence ID" value="MBB5405064.1"/>
    <property type="molecule type" value="Genomic_DNA"/>
</dbReference>
<comment type="caution">
    <text evidence="2">The sequence shown here is derived from an EMBL/GenBank/DDBJ whole genome shotgun (WGS) entry which is preliminary data.</text>
</comment>
<name>A0A7W8LDK0_9BURK</name>
<protein>
    <submittedName>
        <fullName evidence="2">Uncharacterized protein</fullName>
    </submittedName>
</protein>
<reference evidence="2 3" key="1">
    <citation type="submission" date="2020-08" db="EMBL/GenBank/DDBJ databases">
        <title>Genomic Encyclopedia of Type Strains, Phase IV (KMG-V): Genome sequencing to study the core and pangenomes of soil and plant-associated prokaryotes.</title>
        <authorList>
            <person name="Whitman W."/>
        </authorList>
    </citation>
    <scope>NUCLEOTIDE SEQUENCE [LARGE SCALE GENOMIC DNA]</scope>
    <source>
        <strain evidence="2 3">JPY162</strain>
    </source>
</reference>
<gene>
    <name evidence="2" type="ORF">HDG41_007160</name>
</gene>
<dbReference type="AlphaFoldDB" id="A0A7W8LDK0"/>
<evidence type="ECO:0000313" key="3">
    <source>
        <dbReference type="Proteomes" id="UP000592820"/>
    </source>
</evidence>
<evidence type="ECO:0000313" key="2">
    <source>
        <dbReference type="EMBL" id="MBB5405064.1"/>
    </source>
</evidence>
<accession>A0A7W8LDK0</accession>
<proteinExistence type="predicted"/>
<feature type="region of interest" description="Disordered" evidence="1">
    <location>
        <begin position="1"/>
        <end position="20"/>
    </location>
</feature>
<dbReference type="Proteomes" id="UP000592820">
    <property type="component" value="Unassembled WGS sequence"/>
</dbReference>
<organism evidence="2 3">
    <name type="scientific">Paraburkholderia youngii</name>
    <dbReference type="NCBI Taxonomy" id="2782701"/>
    <lineage>
        <taxon>Bacteria</taxon>
        <taxon>Pseudomonadati</taxon>
        <taxon>Pseudomonadota</taxon>
        <taxon>Betaproteobacteria</taxon>
        <taxon>Burkholderiales</taxon>
        <taxon>Burkholderiaceae</taxon>
        <taxon>Paraburkholderia</taxon>
    </lineage>
</organism>
<sequence length="94" mass="10521">MDKNGVMTEEDGGAPPSPGEAAILEEACWLADSGRYADFIDIENVLRFGYGLTNARALLDRYPVRRMLNRRCADARDERLVGRCSMTELFPLLP</sequence>
<evidence type="ECO:0000256" key="1">
    <source>
        <dbReference type="SAM" id="MobiDB-lite"/>
    </source>
</evidence>